<feature type="non-terminal residue" evidence="1">
    <location>
        <position position="1"/>
    </location>
</feature>
<sequence length="76" mass="8822">EERKRKLRKMTSNAILEILPTGEIRFNRDKMKENRELVLSILEDIIDDPIEVERIKSFLNGANNIDVILGDRILCG</sequence>
<gene>
    <name evidence="1" type="ORF">LCGC14_2767720</name>
</gene>
<reference evidence="1" key="1">
    <citation type="journal article" date="2015" name="Nature">
        <title>Complex archaea that bridge the gap between prokaryotes and eukaryotes.</title>
        <authorList>
            <person name="Spang A."/>
            <person name="Saw J.H."/>
            <person name="Jorgensen S.L."/>
            <person name="Zaremba-Niedzwiedzka K."/>
            <person name="Martijn J."/>
            <person name="Lind A.E."/>
            <person name="van Eijk R."/>
            <person name="Schleper C."/>
            <person name="Guy L."/>
            <person name="Ettema T.J."/>
        </authorList>
    </citation>
    <scope>NUCLEOTIDE SEQUENCE</scope>
</reference>
<comment type="caution">
    <text evidence="1">The sequence shown here is derived from an EMBL/GenBank/DDBJ whole genome shotgun (WGS) entry which is preliminary data.</text>
</comment>
<proteinExistence type="predicted"/>
<dbReference type="AlphaFoldDB" id="A0A0F9B5U2"/>
<evidence type="ECO:0000313" key="1">
    <source>
        <dbReference type="EMBL" id="KKK85989.1"/>
    </source>
</evidence>
<name>A0A0F9B5U2_9ZZZZ</name>
<protein>
    <submittedName>
        <fullName evidence="1">Uncharacterized protein</fullName>
    </submittedName>
</protein>
<accession>A0A0F9B5U2</accession>
<dbReference type="EMBL" id="LAZR01051055">
    <property type="protein sequence ID" value="KKK85989.1"/>
    <property type="molecule type" value="Genomic_DNA"/>
</dbReference>
<organism evidence="1">
    <name type="scientific">marine sediment metagenome</name>
    <dbReference type="NCBI Taxonomy" id="412755"/>
    <lineage>
        <taxon>unclassified sequences</taxon>
        <taxon>metagenomes</taxon>
        <taxon>ecological metagenomes</taxon>
    </lineage>
</organism>